<evidence type="ECO:0000313" key="1">
    <source>
        <dbReference type="EMBL" id="EHQ89165.1"/>
    </source>
</evidence>
<dbReference type="RefSeq" id="WP_007782541.1">
    <property type="nucleotide sequence ID" value="NZ_CM001441.1"/>
</dbReference>
<dbReference type="AlphaFoldDB" id="H5XU69"/>
<dbReference type="EMBL" id="CM001441">
    <property type="protein sequence ID" value="EHQ89165.1"/>
    <property type="molecule type" value="Genomic_DNA"/>
</dbReference>
<proteinExistence type="predicted"/>
<evidence type="ECO:0008006" key="3">
    <source>
        <dbReference type="Google" id="ProtNLM"/>
    </source>
</evidence>
<sequence>MIKHYRYQEKDEVLCRYCKDEGLDYLYLLSEHRNAERMNGFRTKVLRKLITGLRKRFGSDGLNPKT</sequence>
<gene>
    <name evidence="1" type="ORF">DesyoDRAFT_2071</name>
</gene>
<reference evidence="1 2" key="1">
    <citation type="submission" date="2011-11" db="EMBL/GenBank/DDBJ databases">
        <title>The Noncontiguous Finished genome of Desulfosporosinus youngiae DSM 17734.</title>
        <authorList>
            <consortium name="US DOE Joint Genome Institute (JGI-PGF)"/>
            <person name="Lucas S."/>
            <person name="Han J."/>
            <person name="Lapidus A."/>
            <person name="Cheng J.-F."/>
            <person name="Goodwin L."/>
            <person name="Pitluck S."/>
            <person name="Peters L."/>
            <person name="Ovchinnikova G."/>
            <person name="Lu M."/>
            <person name="Land M.L."/>
            <person name="Hauser L."/>
            <person name="Pester M."/>
            <person name="Spring S."/>
            <person name="Ollivier B."/>
            <person name="Rattei T."/>
            <person name="Klenk H.-P."/>
            <person name="Wagner M."/>
            <person name="Loy A."/>
            <person name="Woyke T.J."/>
        </authorList>
    </citation>
    <scope>NUCLEOTIDE SEQUENCE [LARGE SCALE GENOMIC DNA]</scope>
    <source>
        <strain evidence="1 2">DSM 17734</strain>
    </source>
</reference>
<name>H5XU69_9FIRM</name>
<dbReference type="HOGENOM" id="CLU_2824158_0_0_9"/>
<dbReference type="Proteomes" id="UP000005104">
    <property type="component" value="Chromosome"/>
</dbReference>
<protein>
    <recommendedName>
        <fullName evidence="3">Transposase</fullName>
    </recommendedName>
</protein>
<accession>H5XU69</accession>
<keyword evidence="2" id="KW-1185">Reference proteome</keyword>
<evidence type="ECO:0000313" key="2">
    <source>
        <dbReference type="Proteomes" id="UP000005104"/>
    </source>
</evidence>
<dbReference type="OrthoDB" id="1799308at2"/>
<organism evidence="1 2">
    <name type="scientific">Desulfosporosinus youngiae DSM 17734</name>
    <dbReference type="NCBI Taxonomy" id="768710"/>
    <lineage>
        <taxon>Bacteria</taxon>
        <taxon>Bacillati</taxon>
        <taxon>Bacillota</taxon>
        <taxon>Clostridia</taxon>
        <taxon>Eubacteriales</taxon>
        <taxon>Desulfitobacteriaceae</taxon>
        <taxon>Desulfosporosinus</taxon>
    </lineage>
</organism>